<evidence type="ECO:0000259" key="6">
    <source>
        <dbReference type="PROSITE" id="PS50188"/>
    </source>
</evidence>
<dbReference type="GO" id="GO:0008270">
    <property type="term" value="F:zinc ion binding"/>
    <property type="evidence" value="ECO:0007669"/>
    <property type="project" value="UniProtKB-KW"/>
</dbReference>
<dbReference type="STRING" id="35722.A0A0B7NBY4"/>
<dbReference type="InterPro" id="IPR000225">
    <property type="entry name" value="Armadillo"/>
</dbReference>
<keyword evidence="8" id="KW-1185">Reference proteome</keyword>
<keyword evidence="5" id="KW-1133">Transmembrane helix</keyword>
<keyword evidence="5" id="KW-0472">Membrane</keyword>
<reference evidence="7 8" key="1">
    <citation type="submission" date="2014-09" db="EMBL/GenBank/DDBJ databases">
        <authorList>
            <person name="Ellenberger Sabrina"/>
        </authorList>
    </citation>
    <scope>NUCLEOTIDE SEQUENCE [LARGE SCALE GENOMIC DNA]</scope>
    <source>
        <strain evidence="7 8">CBS 412.66</strain>
    </source>
</reference>
<dbReference type="PANTHER" id="PTHR13363">
    <property type="entry name" value="RING FINGER AND SRY DOMAIN-CONTAINING"/>
    <property type="match status" value="1"/>
</dbReference>
<keyword evidence="5" id="KW-0812">Transmembrane</keyword>
<feature type="transmembrane region" description="Helical" evidence="5">
    <location>
        <begin position="12"/>
        <end position="32"/>
    </location>
</feature>
<dbReference type="SMART" id="SM00449">
    <property type="entry name" value="SPRY"/>
    <property type="match status" value="1"/>
</dbReference>
<dbReference type="SMART" id="SM00185">
    <property type="entry name" value="ARM"/>
    <property type="match status" value="4"/>
</dbReference>
<dbReference type="SUPFAM" id="SSF49899">
    <property type="entry name" value="Concanavalin A-like lectins/glucanases"/>
    <property type="match status" value="1"/>
</dbReference>
<dbReference type="GO" id="GO:0005737">
    <property type="term" value="C:cytoplasm"/>
    <property type="evidence" value="ECO:0007669"/>
    <property type="project" value="TreeGrafter"/>
</dbReference>
<evidence type="ECO:0000256" key="1">
    <source>
        <dbReference type="ARBA" id="ARBA00022723"/>
    </source>
</evidence>
<dbReference type="InterPro" id="IPR013320">
    <property type="entry name" value="ConA-like_dom_sf"/>
</dbReference>
<dbReference type="OrthoDB" id="2967263at2759"/>
<keyword evidence="2" id="KW-0863">Zinc-finger</keyword>
<gene>
    <name evidence="7" type="primary">PARPA_06477.1 scaffold 22648</name>
</gene>
<evidence type="ECO:0000256" key="5">
    <source>
        <dbReference type="SAM" id="Phobius"/>
    </source>
</evidence>
<dbReference type="InterPro" id="IPR003877">
    <property type="entry name" value="SPRY_dom"/>
</dbReference>
<dbReference type="PANTHER" id="PTHR13363:SF5">
    <property type="entry name" value="E3 UBIQUITIN-PROTEIN LIGASE RNF123"/>
    <property type="match status" value="1"/>
</dbReference>
<keyword evidence="1" id="KW-0479">Metal-binding</keyword>
<keyword evidence="3" id="KW-0862">Zinc</keyword>
<dbReference type="GO" id="GO:0005219">
    <property type="term" value="F:ryanodine-sensitive calcium-release channel activity"/>
    <property type="evidence" value="ECO:0007669"/>
    <property type="project" value="InterPro"/>
</dbReference>
<dbReference type="InterPro" id="IPR043136">
    <property type="entry name" value="B30.2/SPRY_sf"/>
</dbReference>
<dbReference type="Pfam" id="PF00622">
    <property type="entry name" value="SPRY"/>
    <property type="match status" value="1"/>
</dbReference>
<dbReference type="GO" id="GO:0004842">
    <property type="term" value="F:ubiquitin-protein transferase activity"/>
    <property type="evidence" value="ECO:0007669"/>
    <property type="project" value="InterPro"/>
</dbReference>
<dbReference type="PROSITE" id="PS50188">
    <property type="entry name" value="B302_SPRY"/>
    <property type="match status" value="1"/>
</dbReference>
<feature type="region of interest" description="Disordered" evidence="4">
    <location>
        <begin position="916"/>
        <end position="944"/>
    </location>
</feature>
<dbReference type="SUPFAM" id="SSF48371">
    <property type="entry name" value="ARM repeat"/>
    <property type="match status" value="1"/>
</dbReference>
<evidence type="ECO:0000256" key="2">
    <source>
        <dbReference type="ARBA" id="ARBA00022771"/>
    </source>
</evidence>
<accession>A0A0B7NBY4</accession>
<name>A0A0B7NBY4_9FUNG</name>
<evidence type="ECO:0000256" key="3">
    <source>
        <dbReference type="ARBA" id="ARBA00022833"/>
    </source>
</evidence>
<dbReference type="InterPro" id="IPR001870">
    <property type="entry name" value="B30.2/SPRY"/>
</dbReference>
<feature type="compositionally biased region" description="Acidic residues" evidence="4">
    <location>
        <begin position="924"/>
        <end position="934"/>
    </location>
</feature>
<dbReference type="EMBL" id="LN728020">
    <property type="protein sequence ID" value="CEP12509.1"/>
    <property type="molecule type" value="Genomic_DNA"/>
</dbReference>
<evidence type="ECO:0000313" key="7">
    <source>
        <dbReference type="EMBL" id="CEP12509.1"/>
    </source>
</evidence>
<evidence type="ECO:0000256" key="4">
    <source>
        <dbReference type="SAM" id="MobiDB-lite"/>
    </source>
</evidence>
<dbReference type="InterPro" id="IPR013333">
    <property type="entry name" value="Ryan_recept"/>
</dbReference>
<dbReference type="InterPro" id="IPR045129">
    <property type="entry name" value="RNF123/RKP/RSPRY1"/>
</dbReference>
<dbReference type="PRINTS" id="PR00795">
    <property type="entry name" value="RYANODINER"/>
</dbReference>
<feature type="region of interest" description="Disordered" evidence="4">
    <location>
        <begin position="856"/>
        <end position="878"/>
    </location>
</feature>
<dbReference type="GO" id="GO:0051603">
    <property type="term" value="P:proteolysis involved in protein catabolic process"/>
    <property type="evidence" value="ECO:0007669"/>
    <property type="project" value="TreeGrafter"/>
</dbReference>
<organism evidence="7 8">
    <name type="scientific">Parasitella parasitica</name>
    <dbReference type="NCBI Taxonomy" id="35722"/>
    <lineage>
        <taxon>Eukaryota</taxon>
        <taxon>Fungi</taxon>
        <taxon>Fungi incertae sedis</taxon>
        <taxon>Mucoromycota</taxon>
        <taxon>Mucoromycotina</taxon>
        <taxon>Mucoromycetes</taxon>
        <taxon>Mucorales</taxon>
        <taxon>Mucorineae</taxon>
        <taxon>Mucoraceae</taxon>
        <taxon>Parasitella</taxon>
    </lineage>
</organism>
<sequence>MPPPSNKRDGEMPAVLCFITGIAAVLMGYSVYSHLKTLHERSSTPKKAATTSKSGSKLEDSIRLKSLAYLTQSHNVNIQSSSIKIILERAMSATYLPKIIAACDKNQPIEIKSKALPSLQLLTRKENNKSTLLEAGALIALVDALKCRDPAMKEVTLRYVAVAICDLIQGSDINKYCILDLGVLDPIKRILTSDDIRNNELKYWTLMILYQISLSDPLPKVLIENGFVSLLARMARMTYGNTNMPKFCMQSLVRIAANVDASEAKKVLKELLDYNIVDLISNCLRGDDVELIYWAAGLMHEFVLKDVAADKFRKIKGIHAILASLLSAEEMYISRVILRTIKFMAFGQEKFRQEMVRSGMVKKIMHCLSLDDDDVRYWAILCIHVVAGQVESHQDIISASEFEILLELALSSKIKVAIFVSDILSLICCICKSFNLLLAMMGINRNFALASNSTHMEPNLALIVKTLNALLMEGELDVQYNAAGAIFNVMTMTHTFANKVRDTCFDTLLTMSRTASHERVQLTCTKGALMVAIKNRFLVSNVNNQIAEPLVEKVNSISQLSLPVMITQAFLRAAKQQIGAATTISSSSSTKASLAAKAGFSIHDAMQHGEDEEERELEEIIEEDENEDEYPQTPEYIDVSEQGTISNASRLDRMLLKDKRKDRLSSISSPTLTSADISYLFDTNIPSNQREILFSKFALPLDTRNALVGALAALNILLENEQIIRNMVLGNGFNHANAAMMEHFIMDIDDEYYTMTNSRTKTASTLTSTSAPSSETASTMASLPENLCQLLQNLVQLSAYPALDEWAALHHRDYSLNTINEAKATTMYNNMIEWICACVELPTTIDHQDEFRSDQVLHNNNNDSSCSSISSDDSDYSDDDKRTGFVTIYKQQPYKKRQAYHRRYRRHRRSRYHNQTLFFHNNEDDYEDDDDDDNDHSSRSTIKYRNSKDNDCRVLSAPVYSQRRKVESAAERLGETRRKGEHLDLDDILSTSHAPGYYVGFSNRALILLSSLKNHASIKQYLVQNAHFIPILVYLYEEYSGLADGVMACLGGLFSTCSRESTIDIPEPTFRLLAILLWRDVRSPLARKQSWLFYNRLVLSYCGRSIGQSLLSKEAVSPTVFVEIDLSSKSKYCLVNQLQVRNDSWTFETVRATHYVPARLEGAQKTSNNKYAFEVILESSGLMQVGWVTDHFEFDAEGGQGVGDDDYSYGYDGNRSKKWHGRYSNMRTSYGLKWAEGDVITCAIDMDNAKIRYYKNGKDMGVAFSGIVVSRNWYPAMSLATGQQCRFQFGGTIDPLMHLPDGYTSLASLAQNTPAGIELPPLQVTAAKSTSPVVSPTTTDEPEIMDLSKALEQMSVDSRKNSPVSPQNNEKFNAAPSVVVDDTGNTEYDLTAVARASQQALKTSASRSSTHQYQASLLVEKTDAYHKPLPSLYFEVTASFIHRQPTTAESSIAVAFGLQSLNPESSFYFEYNQRNKSCCLIFGRRFRSKSFELSLIEGDIIGVLYIDESYEVGLTINGNINVFVYLDDKTKPYLPFATGFLKSDINYGERSFSWKYAETSACRHRISNYFDKLLGV</sequence>
<dbReference type="Proteomes" id="UP000054107">
    <property type="component" value="Unassembled WGS sequence"/>
</dbReference>
<dbReference type="InterPro" id="IPR011989">
    <property type="entry name" value="ARM-like"/>
</dbReference>
<evidence type="ECO:0000313" key="8">
    <source>
        <dbReference type="Proteomes" id="UP000054107"/>
    </source>
</evidence>
<feature type="compositionally biased region" description="Low complexity" evidence="4">
    <location>
        <begin position="859"/>
        <end position="871"/>
    </location>
</feature>
<dbReference type="InterPro" id="IPR016024">
    <property type="entry name" value="ARM-type_fold"/>
</dbReference>
<protein>
    <recommendedName>
        <fullName evidence="6">B30.2/SPRY domain-containing protein</fullName>
    </recommendedName>
</protein>
<dbReference type="Gene3D" id="1.25.10.10">
    <property type="entry name" value="Leucine-rich Repeat Variant"/>
    <property type="match status" value="2"/>
</dbReference>
<proteinExistence type="predicted"/>
<dbReference type="Gene3D" id="2.60.120.920">
    <property type="match status" value="1"/>
</dbReference>
<feature type="domain" description="B30.2/SPRY" evidence="6">
    <location>
        <begin position="1102"/>
        <end position="1294"/>
    </location>
</feature>